<dbReference type="AlphaFoldDB" id="A0A1G9S0W4"/>
<evidence type="ECO:0000256" key="1">
    <source>
        <dbReference type="SAM" id="Phobius"/>
    </source>
</evidence>
<feature type="transmembrane region" description="Helical" evidence="1">
    <location>
        <begin position="136"/>
        <end position="154"/>
    </location>
</feature>
<sequence length="330" mass="35762">MSEIQQRGKAWIWVGARLLLILVAVWLLVALFYALPGSRSAGGLAVGLSSLFILPFCLGAILAFAVDPGGQGGRFGPATLAAALLLVILAIAGAFFREGLICMVMLAPLWWGSAWLGGSTVRALHRRFRERARLHAAGLIVLPFALLLLGPLAANPTHHFEVRRSVVIEAGAERIWPHLLALDDLSEAEGVWTIAQDVLRIPRPRSALVVGEGVGAVRLARWGEQIGFEEHVTGWSQNRHLAWRFVFPDDSIARHTDAHIGPDSEYLGIETGGYTLTPLADGRTRLTLTTRYRASSPANHYSAVWGEIILGGIQRNILTVVADRSEAEAG</sequence>
<dbReference type="STRING" id="144026.SAMN04488568_10866"/>
<evidence type="ECO:0008006" key="4">
    <source>
        <dbReference type="Google" id="ProtNLM"/>
    </source>
</evidence>
<dbReference type="EMBL" id="FNHG01000008">
    <property type="protein sequence ID" value="SDM29054.1"/>
    <property type="molecule type" value="Genomic_DNA"/>
</dbReference>
<reference evidence="2 3" key="1">
    <citation type="submission" date="2016-10" db="EMBL/GenBank/DDBJ databases">
        <authorList>
            <person name="de Groot N.N."/>
        </authorList>
    </citation>
    <scope>NUCLEOTIDE SEQUENCE [LARGE SCALE GENOMIC DNA]</scope>
    <source>
        <strain evidence="2 3">DSM 16077</strain>
    </source>
</reference>
<gene>
    <name evidence="2" type="ORF">SAMN04488568_10866</name>
</gene>
<proteinExistence type="predicted"/>
<dbReference type="Gene3D" id="3.30.530.20">
    <property type="match status" value="1"/>
</dbReference>
<dbReference type="SUPFAM" id="SSF55961">
    <property type="entry name" value="Bet v1-like"/>
    <property type="match status" value="1"/>
</dbReference>
<feature type="transmembrane region" description="Helical" evidence="1">
    <location>
        <begin position="78"/>
        <end position="97"/>
    </location>
</feature>
<feature type="transmembrane region" description="Helical" evidence="1">
    <location>
        <begin position="12"/>
        <end position="35"/>
    </location>
</feature>
<dbReference type="Proteomes" id="UP000199759">
    <property type="component" value="Unassembled WGS sequence"/>
</dbReference>
<dbReference type="RefSeq" id="WP_091769588.1">
    <property type="nucleotide sequence ID" value="NZ_FNHG01000008.1"/>
</dbReference>
<keyword evidence="3" id="KW-1185">Reference proteome</keyword>
<keyword evidence="1" id="KW-1133">Transmembrane helix</keyword>
<dbReference type="InterPro" id="IPR023393">
    <property type="entry name" value="START-like_dom_sf"/>
</dbReference>
<evidence type="ECO:0000313" key="3">
    <source>
        <dbReference type="Proteomes" id="UP000199759"/>
    </source>
</evidence>
<accession>A0A1G9S0W4</accession>
<feature type="transmembrane region" description="Helical" evidence="1">
    <location>
        <begin position="103"/>
        <end position="124"/>
    </location>
</feature>
<organism evidence="2 3">
    <name type="scientific">Maricaulis salignorans</name>
    <dbReference type="NCBI Taxonomy" id="144026"/>
    <lineage>
        <taxon>Bacteria</taxon>
        <taxon>Pseudomonadati</taxon>
        <taxon>Pseudomonadota</taxon>
        <taxon>Alphaproteobacteria</taxon>
        <taxon>Maricaulales</taxon>
        <taxon>Maricaulaceae</taxon>
        <taxon>Maricaulis</taxon>
    </lineage>
</organism>
<keyword evidence="1" id="KW-0812">Transmembrane</keyword>
<dbReference type="OrthoDB" id="315686at2"/>
<feature type="transmembrane region" description="Helical" evidence="1">
    <location>
        <begin position="41"/>
        <end position="66"/>
    </location>
</feature>
<evidence type="ECO:0000313" key="2">
    <source>
        <dbReference type="EMBL" id="SDM29054.1"/>
    </source>
</evidence>
<keyword evidence="1" id="KW-0472">Membrane</keyword>
<protein>
    <recommendedName>
        <fullName evidence="4">Polyketide cyclase / dehydrase and lipid transport</fullName>
    </recommendedName>
</protein>
<name>A0A1G9S0W4_9PROT</name>